<protein>
    <submittedName>
        <fullName evidence="1">Uncharacterized protein</fullName>
    </submittedName>
</protein>
<reference evidence="1" key="1">
    <citation type="submission" date="2021-01" db="EMBL/GenBank/DDBJ databases">
        <authorList>
            <person name="Corre E."/>
            <person name="Pelletier E."/>
            <person name="Niang G."/>
            <person name="Scheremetjew M."/>
            <person name="Finn R."/>
            <person name="Kale V."/>
            <person name="Holt S."/>
            <person name="Cochrane G."/>
            <person name="Meng A."/>
            <person name="Brown T."/>
            <person name="Cohen L."/>
        </authorList>
    </citation>
    <scope>NUCLEOTIDE SEQUENCE</scope>
    <source>
        <strain evidence="1">CCAP979/52</strain>
    </source>
</reference>
<evidence type="ECO:0000313" key="1">
    <source>
        <dbReference type="EMBL" id="CAD8643825.1"/>
    </source>
</evidence>
<dbReference type="EMBL" id="HBEZ01039094">
    <property type="protein sequence ID" value="CAD8643826.1"/>
    <property type="molecule type" value="Transcribed_RNA"/>
</dbReference>
<accession>A0A6T8AGT7</accession>
<organism evidence="1">
    <name type="scientific">Cryptomonas curvata</name>
    <dbReference type="NCBI Taxonomy" id="233186"/>
    <lineage>
        <taxon>Eukaryota</taxon>
        <taxon>Cryptophyceae</taxon>
        <taxon>Cryptomonadales</taxon>
        <taxon>Cryptomonadaceae</taxon>
        <taxon>Cryptomonas</taxon>
    </lineage>
</organism>
<evidence type="ECO:0000313" key="2">
    <source>
        <dbReference type="EMBL" id="CAD8643826.1"/>
    </source>
</evidence>
<sequence>MLLPIAVNVLSSSIRDGGPDTAFCGTREIAFLSSTGLMGFYPCCLFALCNESGHVKRCRRVLNHRNYAMQWNERAEAFLERFAMLDESGQLPVHSRIDGFFVLVAILTV</sequence>
<name>A0A6T8AGT7_9CRYP</name>
<proteinExistence type="predicted"/>
<dbReference type="EMBL" id="HBEZ01039093">
    <property type="protein sequence ID" value="CAD8643825.1"/>
    <property type="molecule type" value="Transcribed_RNA"/>
</dbReference>
<dbReference type="AlphaFoldDB" id="A0A6T8AGT7"/>
<gene>
    <name evidence="1" type="ORF">CCUR1050_LOCUS21510</name>
    <name evidence="2" type="ORF">CCUR1050_LOCUS21511</name>
</gene>